<dbReference type="InterPro" id="IPR005758">
    <property type="entry name" value="UDP-N-AcMur_Ala_ligase_MurC"/>
</dbReference>
<feature type="binding site" evidence="21">
    <location>
        <begin position="117"/>
        <end position="123"/>
    </location>
    <ligand>
        <name>ATP</name>
        <dbReference type="ChEBI" id="CHEBI:30616"/>
    </ligand>
</feature>
<evidence type="ECO:0000256" key="1">
    <source>
        <dbReference type="ARBA" id="ARBA00001974"/>
    </source>
</evidence>
<dbReference type="InterPro" id="IPR016169">
    <property type="entry name" value="FAD-bd_PCMH_sub2"/>
</dbReference>
<evidence type="ECO:0000256" key="16">
    <source>
        <dbReference type="ARBA" id="ARBA00023306"/>
    </source>
</evidence>
<evidence type="ECO:0000259" key="22">
    <source>
        <dbReference type="PROSITE" id="PS51387"/>
    </source>
</evidence>
<dbReference type="SUPFAM" id="SSF56194">
    <property type="entry name" value="Uridine diphospho-N-Acetylenolpyruvylglucosamine reductase, MurB, C-terminal domain"/>
    <property type="match status" value="1"/>
</dbReference>
<feature type="active site" evidence="20">
    <location>
        <position position="750"/>
    </location>
</feature>
<dbReference type="InterPro" id="IPR016166">
    <property type="entry name" value="FAD-bd_PCMH"/>
</dbReference>
<dbReference type="GO" id="GO:0005524">
    <property type="term" value="F:ATP binding"/>
    <property type="evidence" value="ECO:0007669"/>
    <property type="project" value="UniProtKB-UniRule"/>
</dbReference>
<evidence type="ECO:0000256" key="7">
    <source>
        <dbReference type="ARBA" id="ARBA00022618"/>
    </source>
</evidence>
<dbReference type="InterPro" id="IPR013221">
    <property type="entry name" value="Mur_ligase_cen"/>
</dbReference>
<dbReference type="NCBIfam" id="TIGR00179">
    <property type="entry name" value="murB"/>
    <property type="match status" value="1"/>
</dbReference>
<dbReference type="HAMAP" id="MF_00046">
    <property type="entry name" value="MurC"/>
    <property type="match status" value="1"/>
</dbReference>
<dbReference type="SUPFAM" id="SSF51984">
    <property type="entry name" value="MurCD N-terminal domain"/>
    <property type="match status" value="1"/>
</dbReference>
<dbReference type="InterPro" id="IPR011601">
    <property type="entry name" value="MurB_C"/>
</dbReference>
<dbReference type="EC" id="1.3.1.98" evidence="20"/>
<evidence type="ECO:0000256" key="8">
    <source>
        <dbReference type="ARBA" id="ARBA00022630"/>
    </source>
</evidence>
<dbReference type="Pfam" id="PF01565">
    <property type="entry name" value="FAD_binding_4"/>
    <property type="match status" value="1"/>
</dbReference>
<dbReference type="NCBIfam" id="NF010480">
    <property type="entry name" value="PRK13905.1"/>
    <property type="match status" value="1"/>
</dbReference>
<evidence type="ECO:0000256" key="18">
    <source>
        <dbReference type="ARBA" id="ARBA00047833"/>
    </source>
</evidence>
<keyword evidence="9 21" id="KW-0547">Nucleotide-binding</keyword>
<comment type="catalytic activity">
    <reaction evidence="18 21">
        <text>UDP-N-acetyl-alpha-D-muramate + L-alanine + ATP = UDP-N-acetyl-alpha-D-muramoyl-L-alanine + ADP + phosphate + H(+)</text>
        <dbReference type="Rhea" id="RHEA:23372"/>
        <dbReference type="ChEBI" id="CHEBI:15378"/>
        <dbReference type="ChEBI" id="CHEBI:30616"/>
        <dbReference type="ChEBI" id="CHEBI:43474"/>
        <dbReference type="ChEBI" id="CHEBI:57972"/>
        <dbReference type="ChEBI" id="CHEBI:70757"/>
        <dbReference type="ChEBI" id="CHEBI:83898"/>
        <dbReference type="ChEBI" id="CHEBI:456216"/>
        <dbReference type="EC" id="6.3.2.8"/>
    </reaction>
</comment>
<dbReference type="Gene3D" id="3.90.78.10">
    <property type="entry name" value="UDP-N-acetylenolpyruvoylglucosamine reductase, C-terminal domain"/>
    <property type="match status" value="1"/>
</dbReference>
<dbReference type="SUPFAM" id="SSF53623">
    <property type="entry name" value="MurD-like peptide ligases, catalytic domain"/>
    <property type="match status" value="1"/>
</dbReference>
<dbReference type="GO" id="GO:0071555">
    <property type="term" value="P:cell wall organization"/>
    <property type="evidence" value="ECO:0007669"/>
    <property type="project" value="UniProtKB-KW"/>
</dbReference>
<dbReference type="PROSITE" id="PS51387">
    <property type="entry name" value="FAD_PCMH"/>
    <property type="match status" value="1"/>
</dbReference>
<dbReference type="GO" id="GO:0009252">
    <property type="term" value="P:peptidoglycan biosynthetic process"/>
    <property type="evidence" value="ECO:0007669"/>
    <property type="project" value="UniProtKB-UniRule"/>
</dbReference>
<sequence length="758" mass="81215">MSFDAARWNQGKLRVHLIGVAGSGMTPLAEILLDLGHEVTGSDLKPAPERIIQRGLGFSLGHAAEGIGPVDVVVASAAIPDENVEWMEAKKRGVVRLRRGEVLGQLAQGKKLLAVLGSHGKTTTATMVAQIFHEAGENPSFYLGGYAPSLGASGRWGKGDWLIAEVDESEGAPTQLKPWAALLLNADYEHVDRYANEKAVIAAYQQILGNVAGPVIVVAKEESAAMDAAGSVQQKVTFGWEKSEADYVGSWKGESADGIRFGVKGKGKDLGTFAVAAPGRHNGGNALGGLALAAELGIAPEKIRQGLQAFRRAERRFEILGSEPALEVVDDYAHHPKEVVATWKAAQARGRARIVAIFQPHRYTRLATFMTAFAEALAKADLVVLLPVYAAGEREMEGFGVAELAAKIGELGGKVEVARSMPECRTILGKVWQEGDLFLFMGAGDVTQLAKKVARDFGTFRAVRDLVKGEGVVKWYEPMNKHTTIRIGGPAQVWFEPESEEALGRVVQWCGKERVTLTVVGRGSNLLVRDGGIGGVCVHFGQPGMSKIEAVEGKIRAGAGARLKQIVSVAKANGIMGLEFMEGIPGALGGAMRMNAGAMESWTFETVESVRVMNREGKVSEVGRGDFEVKYRKVPRLVEDIAVGAVLHGKPGNPEEIAEKLKQYSRKRWDSQPAAPSAGCIFKNAEKIPAGRLIEELGLKDTSVGGARISPVHGNFIVNQGGAKAVDVLMLMEKVQARARKDRGIDLEPEVIVVGEDE</sequence>
<keyword evidence="17 21" id="KW-0961">Cell wall biogenesis/degradation</keyword>
<keyword evidence="8 20" id="KW-0285">Flavoprotein</keyword>
<dbReference type="InterPro" id="IPR036615">
    <property type="entry name" value="Mur_ligase_C_dom_sf"/>
</dbReference>
<dbReference type="PANTHER" id="PTHR43445:SF3">
    <property type="entry name" value="UDP-N-ACETYLMURAMATE--L-ALANINE LIGASE"/>
    <property type="match status" value="1"/>
</dbReference>
<dbReference type="InterPro" id="IPR036635">
    <property type="entry name" value="MurB_C_sf"/>
</dbReference>
<dbReference type="Gene3D" id="3.40.50.720">
    <property type="entry name" value="NAD(P)-binding Rossmann-like Domain"/>
    <property type="match status" value="1"/>
</dbReference>
<name>A0A0R2RRJ4_9BACT</name>
<comment type="pathway">
    <text evidence="4 21">Cell wall biogenesis; peptidoglycan biosynthesis.</text>
</comment>
<dbReference type="InterPro" id="IPR036565">
    <property type="entry name" value="Mur-like_cat_sf"/>
</dbReference>
<dbReference type="Pfam" id="PF01225">
    <property type="entry name" value="Mur_ligase"/>
    <property type="match status" value="1"/>
</dbReference>
<dbReference type="Pfam" id="PF02875">
    <property type="entry name" value="Mur_ligase_C"/>
    <property type="match status" value="1"/>
</dbReference>
<evidence type="ECO:0000256" key="20">
    <source>
        <dbReference type="HAMAP-Rule" id="MF_00037"/>
    </source>
</evidence>
<evidence type="ECO:0000256" key="6">
    <source>
        <dbReference type="ARBA" id="ARBA00022598"/>
    </source>
</evidence>
<dbReference type="SUPFAM" id="SSF56176">
    <property type="entry name" value="FAD-binding/transporter-associated domain-like"/>
    <property type="match status" value="1"/>
</dbReference>
<dbReference type="SUPFAM" id="SSF53244">
    <property type="entry name" value="MurD-like peptide ligases, peptide-binding domain"/>
    <property type="match status" value="1"/>
</dbReference>
<proteinExistence type="inferred from homology"/>
<dbReference type="GO" id="GO:0005737">
    <property type="term" value="C:cytoplasm"/>
    <property type="evidence" value="ECO:0007669"/>
    <property type="project" value="UniProtKB-SubCell"/>
</dbReference>
<keyword evidence="13 21" id="KW-0133">Cell shape</keyword>
<dbReference type="InterPro" id="IPR050061">
    <property type="entry name" value="MurCDEF_pg_biosynth"/>
</dbReference>
<evidence type="ECO:0000256" key="21">
    <source>
        <dbReference type="HAMAP-Rule" id="MF_00046"/>
    </source>
</evidence>
<dbReference type="EC" id="6.3.2.8" evidence="21"/>
<accession>A0A0R2RRJ4</accession>
<comment type="similarity">
    <text evidence="20">Belongs to the MurB family.</text>
</comment>
<evidence type="ECO:0000256" key="9">
    <source>
        <dbReference type="ARBA" id="ARBA00022741"/>
    </source>
</evidence>
<evidence type="ECO:0000256" key="2">
    <source>
        <dbReference type="ARBA" id="ARBA00003921"/>
    </source>
</evidence>
<dbReference type="InterPro" id="IPR006094">
    <property type="entry name" value="Oxid_FAD_bind_N"/>
</dbReference>
<dbReference type="InterPro" id="IPR000713">
    <property type="entry name" value="Mur_ligase_N"/>
</dbReference>
<dbReference type="GO" id="GO:0008360">
    <property type="term" value="P:regulation of cell shape"/>
    <property type="evidence" value="ECO:0007669"/>
    <property type="project" value="UniProtKB-KW"/>
</dbReference>
<dbReference type="UniPathway" id="UPA00219"/>
<keyword evidence="16 21" id="KW-0131">Cell cycle</keyword>
<keyword evidence="7 21" id="KW-0132">Cell division</keyword>
<evidence type="ECO:0000256" key="10">
    <source>
        <dbReference type="ARBA" id="ARBA00022827"/>
    </source>
</evidence>
<keyword evidence="11 21" id="KW-0067">ATP-binding</keyword>
<dbReference type="Gene3D" id="3.40.1190.10">
    <property type="entry name" value="Mur-like, catalytic domain"/>
    <property type="match status" value="1"/>
</dbReference>
<feature type="active site" description="Proton donor" evidence="20">
    <location>
        <position position="680"/>
    </location>
</feature>
<comment type="cofactor">
    <cofactor evidence="1 20">
        <name>FAD</name>
        <dbReference type="ChEBI" id="CHEBI:57692"/>
    </cofactor>
</comment>
<comment type="function">
    <text evidence="2 21">Cell wall formation.</text>
</comment>
<evidence type="ECO:0000256" key="11">
    <source>
        <dbReference type="ARBA" id="ARBA00022840"/>
    </source>
</evidence>
<dbReference type="Pfam" id="PF02873">
    <property type="entry name" value="MurB_C"/>
    <property type="match status" value="1"/>
</dbReference>
<dbReference type="Proteomes" id="UP000051269">
    <property type="component" value="Unassembled WGS sequence"/>
</dbReference>
<protein>
    <recommendedName>
        <fullName evidence="20 21">Multifunctional fusion protein</fullName>
    </recommendedName>
    <domain>
        <recommendedName>
            <fullName evidence="20">UDP-N-acetylenolpyruvoylglucosamine reductase</fullName>
            <ecNumber evidence="20">1.3.1.98</ecNumber>
        </recommendedName>
        <alternativeName>
            <fullName evidence="20">UDP-N-acetylmuramate dehydrogenase</fullName>
        </alternativeName>
    </domain>
    <domain>
        <recommendedName>
            <fullName evidence="21">UDP-N-acetylmuramate--L-alanine ligase</fullName>
            <ecNumber evidence="21">6.3.2.8</ecNumber>
        </recommendedName>
        <alternativeName>
            <fullName evidence="21">UDP-N-acetylmuramoyl-L-alanine synthetase</fullName>
        </alternativeName>
    </domain>
</protein>
<gene>
    <name evidence="20" type="primary">murB</name>
    <name evidence="21" type="synonym">murC</name>
    <name evidence="23" type="ORF">ABR82_01585</name>
</gene>
<keyword evidence="5 21" id="KW-0963">Cytoplasm</keyword>
<organism evidence="23 24">
    <name type="scientific">Verrucomicrobia subdivision 6 bacterium BACL9 MAG-120507-bin52</name>
    <dbReference type="NCBI Taxonomy" id="1655590"/>
    <lineage>
        <taxon>Bacteria</taxon>
        <taxon>Pseudomonadati</taxon>
        <taxon>Verrucomicrobiota</taxon>
        <taxon>Verrucomicrobiia</taxon>
        <taxon>Verrucomicrobiales</taxon>
        <taxon>Verrucomicrobia subdivision 6</taxon>
    </lineage>
</organism>
<comment type="similarity">
    <text evidence="21">Belongs to the MurCDEF family.</text>
</comment>
<evidence type="ECO:0000256" key="3">
    <source>
        <dbReference type="ARBA" id="ARBA00004496"/>
    </source>
</evidence>
<dbReference type="InterPro" id="IPR004101">
    <property type="entry name" value="Mur_ligase_C"/>
</dbReference>
<evidence type="ECO:0000313" key="24">
    <source>
        <dbReference type="Proteomes" id="UP000051269"/>
    </source>
</evidence>
<dbReference type="Gene3D" id="3.30.43.10">
    <property type="entry name" value="Uridine Diphospho-n-acetylenolpyruvylglucosamine Reductase, domain 2"/>
    <property type="match status" value="1"/>
</dbReference>
<feature type="active site" evidence="20">
    <location>
        <position position="632"/>
    </location>
</feature>
<dbReference type="InterPro" id="IPR036318">
    <property type="entry name" value="FAD-bd_PCMH-like_sf"/>
</dbReference>
<dbReference type="InterPro" id="IPR016167">
    <property type="entry name" value="FAD-bd_PCMH_sub1"/>
</dbReference>
<dbReference type="HAMAP" id="MF_00037">
    <property type="entry name" value="MurB"/>
    <property type="match status" value="1"/>
</dbReference>
<evidence type="ECO:0000256" key="12">
    <source>
        <dbReference type="ARBA" id="ARBA00022857"/>
    </source>
</evidence>
<keyword evidence="14 21" id="KW-0573">Peptidoglycan synthesis</keyword>
<dbReference type="Pfam" id="PF08245">
    <property type="entry name" value="Mur_ligase_M"/>
    <property type="match status" value="1"/>
</dbReference>
<dbReference type="PANTHER" id="PTHR43445">
    <property type="entry name" value="UDP-N-ACETYLMURAMATE--L-ALANINE LIGASE-RELATED"/>
    <property type="match status" value="1"/>
</dbReference>
<dbReference type="InterPro" id="IPR003170">
    <property type="entry name" value="MurB"/>
</dbReference>
<evidence type="ECO:0000256" key="5">
    <source>
        <dbReference type="ARBA" id="ARBA00022490"/>
    </source>
</evidence>
<dbReference type="GO" id="GO:0051301">
    <property type="term" value="P:cell division"/>
    <property type="evidence" value="ECO:0007669"/>
    <property type="project" value="UniProtKB-KW"/>
</dbReference>
<dbReference type="EMBL" id="LIBO01000007">
    <property type="protein sequence ID" value="KRO63117.1"/>
    <property type="molecule type" value="Genomic_DNA"/>
</dbReference>
<dbReference type="AlphaFoldDB" id="A0A0R2RRJ4"/>
<feature type="domain" description="FAD-binding PCMH-type" evidence="22">
    <location>
        <begin position="487"/>
        <end position="667"/>
    </location>
</feature>
<dbReference type="NCBIfam" id="TIGR01082">
    <property type="entry name" value="murC"/>
    <property type="match status" value="1"/>
</dbReference>
<evidence type="ECO:0000256" key="13">
    <source>
        <dbReference type="ARBA" id="ARBA00022960"/>
    </source>
</evidence>
<keyword evidence="10 20" id="KW-0274">FAD</keyword>
<keyword evidence="15 20" id="KW-0560">Oxidoreductase</keyword>
<dbReference type="GO" id="GO:0071949">
    <property type="term" value="F:FAD binding"/>
    <property type="evidence" value="ECO:0007669"/>
    <property type="project" value="InterPro"/>
</dbReference>
<keyword evidence="12 20" id="KW-0521">NADP</keyword>
<evidence type="ECO:0000313" key="23">
    <source>
        <dbReference type="EMBL" id="KRO63117.1"/>
    </source>
</evidence>
<comment type="caution">
    <text evidence="23">The sequence shown here is derived from an EMBL/GenBank/DDBJ whole genome shotgun (WGS) entry which is preliminary data.</text>
</comment>
<evidence type="ECO:0000256" key="4">
    <source>
        <dbReference type="ARBA" id="ARBA00004752"/>
    </source>
</evidence>
<evidence type="ECO:0000256" key="14">
    <source>
        <dbReference type="ARBA" id="ARBA00022984"/>
    </source>
</evidence>
<dbReference type="Gene3D" id="3.90.190.20">
    <property type="entry name" value="Mur ligase, C-terminal domain"/>
    <property type="match status" value="1"/>
</dbReference>
<evidence type="ECO:0000256" key="19">
    <source>
        <dbReference type="ARBA" id="ARBA00048914"/>
    </source>
</evidence>
<comment type="catalytic activity">
    <reaction evidence="19 20">
        <text>UDP-N-acetyl-alpha-D-muramate + NADP(+) = UDP-N-acetyl-3-O-(1-carboxyvinyl)-alpha-D-glucosamine + NADPH + H(+)</text>
        <dbReference type="Rhea" id="RHEA:12248"/>
        <dbReference type="ChEBI" id="CHEBI:15378"/>
        <dbReference type="ChEBI" id="CHEBI:57783"/>
        <dbReference type="ChEBI" id="CHEBI:58349"/>
        <dbReference type="ChEBI" id="CHEBI:68483"/>
        <dbReference type="ChEBI" id="CHEBI:70757"/>
        <dbReference type="EC" id="1.3.1.98"/>
    </reaction>
</comment>
<evidence type="ECO:0000256" key="15">
    <source>
        <dbReference type="ARBA" id="ARBA00023002"/>
    </source>
</evidence>
<keyword evidence="6 21" id="KW-0436">Ligase</keyword>
<evidence type="ECO:0000256" key="17">
    <source>
        <dbReference type="ARBA" id="ARBA00023316"/>
    </source>
</evidence>
<dbReference type="GO" id="GO:0008763">
    <property type="term" value="F:UDP-N-acetylmuramate-L-alanine ligase activity"/>
    <property type="evidence" value="ECO:0007669"/>
    <property type="project" value="UniProtKB-UniRule"/>
</dbReference>
<dbReference type="Gene3D" id="3.30.465.10">
    <property type="match status" value="1"/>
</dbReference>
<dbReference type="GO" id="GO:0008762">
    <property type="term" value="F:UDP-N-acetylmuramate dehydrogenase activity"/>
    <property type="evidence" value="ECO:0007669"/>
    <property type="project" value="UniProtKB-UniRule"/>
</dbReference>
<reference evidence="23 24" key="1">
    <citation type="submission" date="2015-10" db="EMBL/GenBank/DDBJ databases">
        <title>Metagenome-Assembled Genomes uncover a global brackish microbiome.</title>
        <authorList>
            <person name="Hugerth L.W."/>
            <person name="Larsson J."/>
            <person name="Alneberg J."/>
            <person name="Lindh M.V."/>
            <person name="Legrand C."/>
            <person name="Pinhassi J."/>
            <person name="Andersson A.F."/>
        </authorList>
    </citation>
    <scope>NUCLEOTIDE SEQUENCE [LARGE SCALE GENOMIC DNA]</scope>
    <source>
        <strain evidence="23">BACL18 MAG-120507-bin52</strain>
    </source>
</reference>
<comment type="subcellular location">
    <subcellularLocation>
        <location evidence="3 21">Cytoplasm</location>
    </subcellularLocation>
</comment>